<keyword evidence="1" id="KW-0812">Transmembrane</keyword>
<keyword evidence="1" id="KW-0472">Membrane</keyword>
<dbReference type="RefSeq" id="WP_242943261.1">
    <property type="nucleotide sequence ID" value="NZ_FOMG01000001.1"/>
</dbReference>
<keyword evidence="3" id="KW-1185">Reference proteome</keyword>
<protein>
    <submittedName>
        <fullName evidence="2">Uncharacterized protein</fullName>
    </submittedName>
</protein>
<name>A0A1I1HB43_9CLOT</name>
<sequence>MELAEKFDVVENIESDVKEIKIKNSKLNVTFTIYQGIYFIIYLIIYNFKNSKYLKFILIVFIICVSKLHN</sequence>
<proteinExistence type="predicted"/>
<evidence type="ECO:0000313" key="2">
    <source>
        <dbReference type="EMBL" id="SFC21369.1"/>
    </source>
</evidence>
<evidence type="ECO:0000313" key="3">
    <source>
        <dbReference type="Proteomes" id="UP000199263"/>
    </source>
</evidence>
<keyword evidence="1" id="KW-1133">Transmembrane helix</keyword>
<evidence type="ECO:0000256" key="1">
    <source>
        <dbReference type="SAM" id="Phobius"/>
    </source>
</evidence>
<dbReference type="AlphaFoldDB" id="A0A1I1HB43"/>
<gene>
    <name evidence="2" type="ORF">SAMN05421842_101252</name>
</gene>
<reference evidence="2 3" key="1">
    <citation type="submission" date="2016-10" db="EMBL/GenBank/DDBJ databases">
        <authorList>
            <person name="de Groot N.N."/>
        </authorList>
    </citation>
    <scope>NUCLEOTIDE SEQUENCE [LARGE SCALE GENOMIC DNA]</scope>
    <source>
        <strain evidence="2 3">DSM 12992</strain>
    </source>
</reference>
<feature type="transmembrane region" description="Helical" evidence="1">
    <location>
        <begin position="27"/>
        <end position="46"/>
    </location>
</feature>
<dbReference type="EMBL" id="FOMG01000001">
    <property type="protein sequence ID" value="SFC21369.1"/>
    <property type="molecule type" value="Genomic_DNA"/>
</dbReference>
<accession>A0A1I1HB43</accession>
<dbReference type="Proteomes" id="UP000199263">
    <property type="component" value="Unassembled WGS sequence"/>
</dbReference>
<organism evidence="2 3">
    <name type="scientific">Clostridium uliginosum</name>
    <dbReference type="NCBI Taxonomy" id="119641"/>
    <lineage>
        <taxon>Bacteria</taxon>
        <taxon>Bacillati</taxon>
        <taxon>Bacillota</taxon>
        <taxon>Clostridia</taxon>
        <taxon>Eubacteriales</taxon>
        <taxon>Clostridiaceae</taxon>
        <taxon>Clostridium</taxon>
    </lineage>
</organism>